<dbReference type="EMBL" id="FMZM01000004">
    <property type="protein sequence ID" value="SDC78827.1"/>
    <property type="molecule type" value="Genomic_DNA"/>
</dbReference>
<reference evidence="1 2" key="1">
    <citation type="submission" date="2016-10" db="EMBL/GenBank/DDBJ databases">
        <authorList>
            <person name="de Groot N.N."/>
        </authorList>
    </citation>
    <scope>NUCLEOTIDE SEQUENCE [LARGE SCALE GENOMIC DNA]</scope>
    <source>
        <strain evidence="1 2">CGMCC 4.6858</strain>
    </source>
</reference>
<keyword evidence="2" id="KW-1185">Reference proteome</keyword>
<evidence type="ECO:0000313" key="2">
    <source>
        <dbReference type="Proteomes" id="UP000199034"/>
    </source>
</evidence>
<dbReference type="InterPro" id="IPR029016">
    <property type="entry name" value="GAF-like_dom_sf"/>
</dbReference>
<proteinExistence type="predicted"/>
<protein>
    <submittedName>
        <fullName evidence="1">GAF domain-containing protein</fullName>
    </submittedName>
</protein>
<sequence>MAEPTPLPSYDALQLIAEGVAAFTGATLATAEIVRDDGQLDVVAAAGDEVRLPDSEGAADLEVLPDRLRAPLRDEHGEVRGALTAYLPEGTPAPDTGALRVFEAYAAHAARAVAATLHRERLADRLHLAETARHVVRQASEERSLQHVLETARPALLEGFGALGMWIQTFDEDGLGRSTVYSADGRTIEFTPEVHQISAKLAHRLWDHQHTAVLSPRRPSRLLTQAESRAVETFIASLDVESVLLVPLGAGHQCLGVLALTRDAEGPDWTSVEAVAALDIGRDLGVAVHSVRSAERERRLLREVHVLEARLADPSSPAPDPEELPLPRGVISPDLTRTRVALRSASDALEQAGRRRDAQSRIIADALATGQVPDPGSLEVYRTLRSEHRDAHLYWQVAFDAWQEVSERLGLTDR</sequence>
<evidence type="ECO:0000313" key="1">
    <source>
        <dbReference type="EMBL" id="SDC78827.1"/>
    </source>
</evidence>
<gene>
    <name evidence="1" type="ORF">SAMN05421872_1042</name>
</gene>
<dbReference type="AlphaFoldDB" id="A0A1G6PHC0"/>
<dbReference type="Proteomes" id="UP000199034">
    <property type="component" value="Unassembled WGS sequence"/>
</dbReference>
<organism evidence="1 2">
    <name type="scientific">Nocardioides lianchengensis</name>
    <dbReference type="NCBI Taxonomy" id="1045774"/>
    <lineage>
        <taxon>Bacteria</taxon>
        <taxon>Bacillati</taxon>
        <taxon>Actinomycetota</taxon>
        <taxon>Actinomycetes</taxon>
        <taxon>Propionibacteriales</taxon>
        <taxon>Nocardioidaceae</taxon>
        <taxon>Nocardioides</taxon>
    </lineage>
</organism>
<accession>A0A1G6PHC0</accession>
<dbReference type="OrthoDB" id="9757990at2"/>
<name>A0A1G6PHC0_9ACTN</name>
<dbReference type="RefSeq" id="WP_090853533.1">
    <property type="nucleotide sequence ID" value="NZ_FMZM01000004.1"/>
</dbReference>
<dbReference type="STRING" id="1045774.SAMN05421872_1042"/>
<dbReference type="Gene3D" id="3.30.450.40">
    <property type="match status" value="1"/>
</dbReference>
<dbReference type="SUPFAM" id="SSF55781">
    <property type="entry name" value="GAF domain-like"/>
    <property type="match status" value="2"/>
</dbReference>